<comment type="caution">
    <text evidence="2">The sequence shown here is derived from an EMBL/GenBank/DDBJ whole genome shotgun (WGS) entry which is preliminary data.</text>
</comment>
<gene>
    <name evidence="2" type="ORF">O181_024246</name>
</gene>
<protein>
    <submittedName>
        <fullName evidence="2">Uncharacterized protein</fullName>
    </submittedName>
</protein>
<dbReference type="Proteomes" id="UP000765509">
    <property type="component" value="Unassembled WGS sequence"/>
</dbReference>
<feature type="compositionally biased region" description="Polar residues" evidence="1">
    <location>
        <begin position="1"/>
        <end position="12"/>
    </location>
</feature>
<evidence type="ECO:0000313" key="2">
    <source>
        <dbReference type="EMBL" id="MBW0484531.1"/>
    </source>
</evidence>
<feature type="compositionally biased region" description="Acidic residues" evidence="1">
    <location>
        <begin position="66"/>
        <end position="77"/>
    </location>
</feature>
<evidence type="ECO:0000313" key="3">
    <source>
        <dbReference type="Proteomes" id="UP000765509"/>
    </source>
</evidence>
<feature type="region of interest" description="Disordered" evidence="1">
    <location>
        <begin position="1"/>
        <end position="118"/>
    </location>
</feature>
<proteinExistence type="predicted"/>
<name>A0A9Q3CGC5_9BASI</name>
<organism evidence="2 3">
    <name type="scientific">Austropuccinia psidii MF-1</name>
    <dbReference type="NCBI Taxonomy" id="1389203"/>
    <lineage>
        <taxon>Eukaryota</taxon>
        <taxon>Fungi</taxon>
        <taxon>Dikarya</taxon>
        <taxon>Basidiomycota</taxon>
        <taxon>Pucciniomycotina</taxon>
        <taxon>Pucciniomycetes</taxon>
        <taxon>Pucciniales</taxon>
        <taxon>Sphaerophragmiaceae</taxon>
        <taxon>Austropuccinia</taxon>
    </lineage>
</organism>
<feature type="compositionally biased region" description="Polar residues" evidence="1">
    <location>
        <begin position="89"/>
        <end position="106"/>
    </location>
</feature>
<accession>A0A9Q3CGC5</accession>
<sequence length="118" mass="12542">MPVQNSPPAKNTRSQRHKALLTPTEKGPIDFTPVVHQLSENLDRGPPMEGAAPSRRGGPSSRLGEAEDEEGGSDETEVTAALAGAPEASQASNLAHSNQPLVSQAEPNFLKMMEKMTQ</sequence>
<reference evidence="2" key="1">
    <citation type="submission" date="2021-03" db="EMBL/GenBank/DDBJ databases">
        <title>Draft genome sequence of rust myrtle Austropuccinia psidii MF-1, a brazilian biotype.</title>
        <authorList>
            <person name="Quecine M.C."/>
            <person name="Pachon D.M.R."/>
            <person name="Bonatelli M.L."/>
            <person name="Correr F.H."/>
            <person name="Franceschini L.M."/>
            <person name="Leite T.F."/>
            <person name="Margarido G.R.A."/>
            <person name="Almeida C.A."/>
            <person name="Ferrarezi J.A."/>
            <person name="Labate C.A."/>
        </authorList>
    </citation>
    <scope>NUCLEOTIDE SEQUENCE</scope>
    <source>
        <strain evidence="2">MF-1</strain>
    </source>
</reference>
<dbReference type="EMBL" id="AVOT02007728">
    <property type="protein sequence ID" value="MBW0484531.1"/>
    <property type="molecule type" value="Genomic_DNA"/>
</dbReference>
<keyword evidence="3" id="KW-1185">Reference proteome</keyword>
<dbReference type="AlphaFoldDB" id="A0A9Q3CGC5"/>
<evidence type="ECO:0000256" key="1">
    <source>
        <dbReference type="SAM" id="MobiDB-lite"/>
    </source>
</evidence>